<feature type="region of interest" description="Disordered" evidence="1">
    <location>
        <begin position="1"/>
        <end position="22"/>
    </location>
</feature>
<organism evidence="2 3">
    <name type="scientific">Vanrija pseudolonga</name>
    <dbReference type="NCBI Taxonomy" id="143232"/>
    <lineage>
        <taxon>Eukaryota</taxon>
        <taxon>Fungi</taxon>
        <taxon>Dikarya</taxon>
        <taxon>Basidiomycota</taxon>
        <taxon>Agaricomycotina</taxon>
        <taxon>Tremellomycetes</taxon>
        <taxon>Trichosporonales</taxon>
        <taxon>Trichosporonaceae</taxon>
        <taxon>Vanrija</taxon>
    </lineage>
</organism>
<accession>A0AAF1BMZ6</accession>
<dbReference type="Proteomes" id="UP000827549">
    <property type="component" value="Chromosome 4"/>
</dbReference>
<dbReference type="EMBL" id="CP086717">
    <property type="protein sequence ID" value="WOO82574.1"/>
    <property type="molecule type" value="Genomic_DNA"/>
</dbReference>
<keyword evidence="3" id="KW-1185">Reference proteome</keyword>
<dbReference type="RefSeq" id="XP_062628606.1">
    <property type="nucleotide sequence ID" value="XM_062772622.1"/>
</dbReference>
<proteinExistence type="predicted"/>
<evidence type="ECO:0000313" key="3">
    <source>
        <dbReference type="Proteomes" id="UP000827549"/>
    </source>
</evidence>
<gene>
    <name evidence="2" type="ORF">LOC62_04G006057</name>
</gene>
<name>A0AAF1BMZ6_9TREE</name>
<evidence type="ECO:0000256" key="1">
    <source>
        <dbReference type="SAM" id="MobiDB-lite"/>
    </source>
</evidence>
<protein>
    <submittedName>
        <fullName evidence="2">Uncharacterized protein</fullName>
    </submittedName>
</protein>
<reference evidence="2" key="1">
    <citation type="submission" date="2023-10" db="EMBL/GenBank/DDBJ databases">
        <authorList>
            <person name="Noh H."/>
        </authorList>
    </citation>
    <scope>NUCLEOTIDE SEQUENCE</scope>
    <source>
        <strain evidence="2">DUCC4014</strain>
    </source>
</reference>
<evidence type="ECO:0000313" key="2">
    <source>
        <dbReference type="EMBL" id="WOO82574.1"/>
    </source>
</evidence>
<sequence>MSTFTDGEPSPHAHGWRYAPAPDDASKRPAKYLAFQRGCAPSLWFPALVRAEQSYRDKKDGEWVWGLDAVGAEGWRRRSSTGKWRRDAEVRGIGEAEFERLRVDEAKLFWPAYRWKQAHLRPRLRQSWDITHLPLSPVLEDTLHEVAMAYAERQIGSLTPDQAEALRSGKAAFVGDESEPHDECDAAVESELVAWRRRWVQGCVQLGIDPKLRRQPSGGGASVR</sequence>
<dbReference type="GeneID" id="87809284"/>
<dbReference type="AlphaFoldDB" id="A0AAF1BMZ6"/>